<feature type="transmembrane region" description="Helical" evidence="5">
    <location>
        <begin position="202"/>
        <end position="223"/>
    </location>
</feature>
<feature type="transmembrane region" description="Helical" evidence="5">
    <location>
        <begin position="6"/>
        <end position="22"/>
    </location>
</feature>
<evidence type="ECO:0000256" key="2">
    <source>
        <dbReference type="ARBA" id="ARBA00022692"/>
    </source>
</evidence>
<dbReference type="InterPro" id="IPR007300">
    <property type="entry name" value="CidB/LrgB"/>
</dbReference>
<dbReference type="PANTHER" id="PTHR30249">
    <property type="entry name" value="PUTATIVE SEROTONIN TRANSPORTER"/>
    <property type="match status" value="1"/>
</dbReference>
<sequence length="227" mass="23840">MHLLTWIEIILTILVYIGARFVSQKVKSPLTTPIFTSTAVIILIFLLCHISYKAYSEANRIISSMLGPVTVALAVPIYQNRKLIRKRMLPAAAGLLIGTISTILTAVWFSIWLGLPEKIQATAAVKAVSTPVAIQAALLIGGDPSLAAAFVITAGIIGAVFGPFILSKCKITDPFSRGLGIGTVSHAIGTSQAGMEGPIEGAASSAAMGLAAMITAIILPWLYPLIS</sequence>
<evidence type="ECO:0000313" key="6">
    <source>
        <dbReference type="EMBL" id="RDI45647.1"/>
    </source>
</evidence>
<feature type="transmembrane region" description="Helical" evidence="5">
    <location>
        <begin position="61"/>
        <end position="79"/>
    </location>
</feature>
<evidence type="ECO:0000256" key="1">
    <source>
        <dbReference type="ARBA" id="ARBA00004141"/>
    </source>
</evidence>
<dbReference type="AlphaFoldDB" id="A0A370GPN7"/>
<proteinExistence type="predicted"/>
<dbReference type="OrthoDB" id="9811701at2"/>
<feature type="transmembrane region" description="Helical" evidence="5">
    <location>
        <begin position="34"/>
        <end position="55"/>
    </location>
</feature>
<keyword evidence="7" id="KW-1185">Reference proteome</keyword>
<dbReference type="GO" id="GO:0016787">
    <property type="term" value="F:hydrolase activity"/>
    <property type="evidence" value="ECO:0007669"/>
    <property type="project" value="UniProtKB-KW"/>
</dbReference>
<accession>A0A370GPN7</accession>
<dbReference type="Pfam" id="PF04172">
    <property type="entry name" value="LrgB"/>
    <property type="match status" value="1"/>
</dbReference>
<evidence type="ECO:0000313" key="7">
    <source>
        <dbReference type="Proteomes" id="UP000255326"/>
    </source>
</evidence>
<organism evidence="6 7">
    <name type="scientific">Falsibacillus pallidus</name>
    <dbReference type="NCBI Taxonomy" id="493781"/>
    <lineage>
        <taxon>Bacteria</taxon>
        <taxon>Bacillati</taxon>
        <taxon>Bacillota</taxon>
        <taxon>Bacilli</taxon>
        <taxon>Bacillales</taxon>
        <taxon>Bacillaceae</taxon>
        <taxon>Falsibacillus</taxon>
    </lineage>
</organism>
<feature type="transmembrane region" description="Helical" evidence="5">
    <location>
        <begin position="146"/>
        <end position="166"/>
    </location>
</feature>
<keyword evidence="2 5" id="KW-0812">Transmembrane</keyword>
<reference evidence="6 7" key="1">
    <citation type="submission" date="2018-07" db="EMBL/GenBank/DDBJ databases">
        <title>Genomic Encyclopedia of Type Strains, Phase IV (KMG-IV): sequencing the most valuable type-strain genomes for metagenomic binning, comparative biology and taxonomic classification.</title>
        <authorList>
            <person name="Goeker M."/>
        </authorList>
    </citation>
    <scope>NUCLEOTIDE SEQUENCE [LARGE SCALE GENOMIC DNA]</scope>
    <source>
        <strain evidence="6 7">DSM 25281</strain>
    </source>
</reference>
<dbReference type="GO" id="GO:0016020">
    <property type="term" value="C:membrane"/>
    <property type="evidence" value="ECO:0007669"/>
    <property type="project" value="UniProtKB-SubCell"/>
</dbReference>
<feature type="transmembrane region" description="Helical" evidence="5">
    <location>
        <begin position="91"/>
        <end position="113"/>
    </location>
</feature>
<evidence type="ECO:0000256" key="4">
    <source>
        <dbReference type="ARBA" id="ARBA00023136"/>
    </source>
</evidence>
<keyword evidence="3 5" id="KW-1133">Transmembrane helix</keyword>
<dbReference type="RefSeq" id="WP_114744478.1">
    <property type="nucleotide sequence ID" value="NZ_QQAY01000002.1"/>
</dbReference>
<dbReference type="PANTHER" id="PTHR30249:SF0">
    <property type="entry name" value="PLASTIDAL GLYCOLATE_GLYCERATE TRANSLOCATOR 1, CHLOROPLASTIC"/>
    <property type="match status" value="1"/>
</dbReference>
<protein>
    <submittedName>
        <fullName evidence="6">Putative murein hydrolase (TIGR00659 family)</fullName>
    </submittedName>
</protein>
<comment type="caution">
    <text evidence="6">The sequence shown here is derived from an EMBL/GenBank/DDBJ whole genome shotgun (WGS) entry which is preliminary data.</text>
</comment>
<evidence type="ECO:0000256" key="3">
    <source>
        <dbReference type="ARBA" id="ARBA00022989"/>
    </source>
</evidence>
<keyword evidence="4 5" id="KW-0472">Membrane</keyword>
<gene>
    <name evidence="6" type="ORF">DFR59_102278</name>
</gene>
<dbReference type="Proteomes" id="UP000255326">
    <property type="component" value="Unassembled WGS sequence"/>
</dbReference>
<name>A0A370GPN7_9BACI</name>
<dbReference type="EMBL" id="QQAY01000002">
    <property type="protein sequence ID" value="RDI45647.1"/>
    <property type="molecule type" value="Genomic_DNA"/>
</dbReference>
<keyword evidence="6" id="KW-0378">Hydrolase</keyword>
<comment type="subcellular location">
    <subcellularLocation>
        <location evidence="1">Membrane</location>
        <topology evidence="1">Multi-pass membrane protein</topology>
    </subcellularLocation>
</comment>
<evidence type="ECO:0000256" key="5">
    <source>
        <dbReference type="SAM" id="Phobius"/>
    </source>
</evidence>